<feature type="non-terminal residue" evidence="1">
    <location>
        <position position="155"/>
    </location>
</feature>
<evidence type="ECO:0000313" key="1">
    <source>
        <dbReference type="EMBL" id="EUJ56425.1"/>
    </source>
</evidence>
<dbReference type="RefSeq" id="WP_254259968.1">
    <property type="nucleotide sequence ID" value="NZ_AODM01000031.1"/>
</dbReference>
<comment type="caution">
    <text evidence="1">The sequence shown here is derived from an EMBL/GenBank/DDBJ whole genome shotgun (WGS) entry which is preliminary data.</text>
</comment>
<dbReference type="AlphaFoldDB" id="W7DM70"/>
<proteinExistence type="predicted"/>
<name>W7DM70_9LIST</name>
<dbReference type="Proteomes" id="UP000019241">
    <property type="component" value="Unassembled WGS sequence"/>
</dbReference>
<reference evidence="1 2" key="1">
    <citation type="submission" date="2012-12" db="EMBL/GenBank/DDBJ databases">
        <title>Novel taxa of Listeriaceae from agricultural environments in the United States.</title>
        <authorList>
            <person name="den Bakker H.C."/>
            <person name="Allred A."/>
            <person name="Warchocki S."/>
            <person name="Wright E.M."/>
            <person name="Burrell A."/>
            <person name="Nightingale K.K."/>
            <person name="Kephart D."/>
            <person name="Wiedmann M."/>
        </authorList>
    </citation>
    <scope>NUCLEOTIDE SEQUENCE [LARGE SCALE GENOMIC DNA]</scope>
    <source>
        <strain evidence="1 2">FSL S10-1203</strain>
    </source>
</reference>
<gene>
    <name evidence="1" type="ORF">MCOL2_08921</name>
</gene>
<organism evidence="1 2">
    <name type="scientific">Listeria fleischmannii FSL S10-1203</name>
    <dbReference type="NCBI Taxonomy" id="1265822"/>
    <lineage>
        <taxon>Bacteria</taxon>
        <taxon>Bacillati</taxon>
        <taxon>Bacillota</taxon>
        <taxon>Bacilli</taxon>
        <taxon>Bacillales</taxon>
        <taxon>Listeriaceae</taxon>
        <taxon>Listeria</taxon>
    </lineage>
</organism>
<dbReference type="EMBL" id="AODM01000031">
    <property type="protein sequence ID" value="EUJ56425.1"/>
    <property type="molecule type" value="Genomic_DNA"/>
</dbReference>
<evidence type="ECO:0000313" key="2">
    <source>
        <dbReference type="Proteomes" id="UP000019241"/>
    </source>
</evidence>
<accession>W7DM70</accession>
<protein>
    <submittedName>
        <fullName evidence="1">Phage portal protein, HK97 family</fullName>
    </submittedName>
</protein>
<sequence>MNKIANAISKAEVQTFVKGEEVRNSTWYLLNIEPNQNQNATEFWKKLVTKLVYENEALIFGINNHLYVADSFEQVKFSFRENIYRNIVLKDFSVKTIFNESSVIHLTLNNRNIKSVIDGFYKMYGNLITQGIANYKKMNNRKFSLTSEGQVKQDK</sequence>